<sequence length="148" mass="16211">RSITQSRSNFDSEGSVVARCTLTWEERPVSRLATEVFHLFNFVRRDQLGPTGVSTDREQNRGHLTLLTSGGDQIKIEAGAEGERAIRAYQPRGVKRGTDALACVIAPVAGTNCTRARPGGSTRASRRRLASDATTADSFLRSCHRPQR</sequence>
<feature type="region of interest" description="Disordered" evidence="1">
    <location>
        <begin position="116"/>
        <end position="148"/>
    </location>
</feature>
<dbReference type="Proteomes" id="UP000279307">
    <property type="component" value="Chromosome 3"/>
</dbReference>
<dbReference type="EMBL" id="QOIP01000003">
    <property type="protein sequence ID" value="RLU24801.1"/>
    <property type="molecule type" value="Genomic_DNA"/>
</dbReference>
<dbReference type="AlphaFoldDB" id="A0A3L8DWH9"/>
<evidence type="ECO:0000313" key="2">
    <source>
        <dbReference type="EMBL" id="RLU24801.1"/>
    </source>
</evidence>
<proteinExistence type="predicted"/>
<accession>A0A3L8DWH9</accession>
<name>A0A3L8DWH9_OOCBI</name>
<gene>
    <name evidence="2" type="ORF">DMN91_002891</name>
</gene>
<feature type="non-terminal residue" evidence="2">
    <location>
        <position position="1"/>
    </location>
</feature>
<evidence type="ECO:0000256" key="1">
    <source>
        <dbReference type="SAM" id="MobiDB-lite"/>
    </source>
</evidence>
<reference evidence="2 3" key="1">
    <citation type="journal article" date="2018" name="Genome Res.">
        <title>The genomic architecture and molecular evolution of ant odorant receptors.</title>
        <authorList>
            <person name="McKenzie S.K."/>
            <person name="Kronauer D.J.C."/>
        </authorList>
    </citation>
    <scope>NUCLEOTIDE SEQUENCE [LARGE SCALE GENOMIC DNA]</scope>
    <source>
        <strain evidence="2">Clonal line C1</strain>
    </source>
</reference>
<evidence type="ECO:0000313" key="3">
    <source>
        <dbReference type="Proteomes" id="UP000279307"/>
    </source>
</evidence>
<protein>
    <submittedName>
        <fullName evidence="2">Uncharacterized protein</fullName>
    </submittedName>
</protein>
<comment type="caution">
    <text evidence="2">The sequence shown here is derived from an EMBL/GenBank/DDBJ whole genome shotgun (WGS) entry which is preliminary data.</text>
</comment>
<organism evidence="2 3">
    <name type="scientific">Ooceraea biroi</name>
    <name type="common">Clonal raider ant</name>
    <name type="synonym">Cerapachys biroi</name>
    <dbReference type="NCBI Taxonomy" id="2015173"/>
    <lineage>
        <taxon>Eukaryota</taxon>
        <taxon>Metazoa</taxon>
        <taxon>Ecdysozoa</taxon>
        <taxon>Arthropoda</taxon>
        <taxon>Hexapoda</taxon>
        <taxon>Insecta</taxon>
        <taxon>Pterygota</taxon>
        <taxon>Neoptera</taxon>
        <taxon>Endopterygota</taxon>
        <taxon>Hymenoptera</taxon>
        <taxon>Apocrita</taxon>
        <taxon>Aculeata</taxon>
        <taxon>Formicoidea</taxon>
        <taxon>Formicidae</taxon>
        <taxon>Dorylinae</taxon>
        <taxon>Ooceraea</taxon>
    </lineage>
</organism>